<proteinExistence type="predicted"/>
<dbReference type="InterPro" id="IPR013785">
    <property type="entry name" value="Aldolase_TIM"/>
</dbReference>
<gene>
    <name evidence="3" type="ORF">GCM10022256_28040</name>
</gene>
<dbReference type="InterPro" id="IPR017853">
    <property type="entry name" value="GH"/>
</dbReference>
<reference evidence="4" key="1">
    <citation type="journal article" date="2019" name="Int. J. Syst. Evol. Microbiol.">
        <title>The Global Catalogue of Microorganisms (GCM) 10K type strain sequencing project: providing services to taxonomists for standard genome sequencing and annotation.</title>
        <authorList>
            <consortium name="The Broad Institute Genomics Platform"/>
            <consortium name="The Broad Institute Genome Sequencing Center for Infectious Disease"/>
            <person name="Wu L."/>
            <person name="Ma J."/>
        </authorList>
    </citation>
    <scope>NUCLEOTIDE SEQUENCE [LARGE SCALE GENOMIC DNA]</scope>
    <source>
        <strain evidence="4">JCM 17442</strain>
    </source>
</reference>
<organism evidence="3 4">
    <name type="scientific">Frondihabitans peucedani</name>
    <dbReference type="NCBI Taxonomy" id="598626"/>
    <lineage>
        <taxon>Bacteria</taxon>
        <taxon>Bacillati</taxon>
        <taxon>Actinomycetota</taxon>
        <taxon>Actinomycetes</taxon>
        <taxon>Micrococcales</taxon>
        <taxon>Microbacteriaceae</taxon>
        <taxon>Frondihabitans</taxon>
    </lineage>
</organism>
<comment type="caution">
    <text evidence="3">The sequence shown here is derived from an EMBL/GenBank/DDBJ whole genome shotgun (WGS) entry which is preliminary data.</text>
</comment>
<dbReference type="EMBL" id="BAABAU010000004">
    <property type="protein sequence ID" value="GAA4267192.1"/>
    <property type="molecule type" value="Genomic_DNA"/>
</dbReference>
<feature type="signal peptide" evidence="1">
    <location>
        <begin position="1"/>
        <end position="26"/>
    </location>
</feature>
<sequence>MRTTAAPFLAAVAAVLSIGLVGCAGAGSGTPSAARADSAAVTLPPTTGGFDYQLGGGYTPPRGTTVVTRDSTDTPAKSVYSICYVNGFQTQPGASWPSDLILHTASGAPLVDPGWPDEHIIDVSTAAKRTRAAARIGTTIASCAKKGFRAVEFDNLDSYSRSKKALTLAENVAFAKLLVGRAHTAGLAASQKNTAELAKRGHDEIGFDFVTAEECDTYSECAVFTKAYGKRVYDIEYTDDLRGTFHAVCARTATPKLTILRDRDLVTPRSKAYVYQRC</sequence>
<dbReference type="Gene3D" id="3.20.20.70">
    <property type="entry name" value="Aldolase class I"/>
    <property type="match status" value="1"/>
</dbReference>
<dbReference type="PROSITE" id="PS51257">
    <property type="entry name" value="PROKAR_LIPOPROTEIN"/>
    <property type="match status" value="1"/>
</dbReference>
<evidence type="ECO:0000313" key="3">
    <source>
        <dbReference type="EMBL" id="GAA4267192.1"/>
    </source>
</evidence>
<dbReference type="InterPro" id="IPR004352">
    <property type="entry name" value="GH114_TIM-barrel"/>
</dbReference>
<keyword evidence="4" id="KW-1185">Reference proteome</keyword>
<protein>
    <submittedName>
        <fullName evidence="3">Endo alpha-1,4 polygalactosaminidase</fullName>
    </submittedName>
</protein>
<dbReference type="PANTHER" id="PTHR35273">
    <property type="entry name" value="ALPHA-1,4 POLYGALACTOSAMINIDASE, PUTATIVE (AFU_ORTHOLOGUE AFUA_3G07890)-RELATED"/>
    <property type="match status" value="1"/>
</dbReference>
<name>A0ABP8E4Q0_9MICO</name>
<dbReference type="PANTHER" id="PTHR35273:SF2">
    <property type="entry name" value="ALPHA-GALACTOSIDASE"/>
    <property type="match status" value="1"/>
</dbReference>
<dbReference type="SUPFAM" id="SSF51445">
    <property type="entry name" value="(Trans)glycosidases"/>
    <property type="match status" value="1"/>
</dbReference>
<dbReference type="Proteomes" id="UP001501594">
    <property type="component" value="Unassembled WGS sequence"/>
</dbReference>
<accession>A0ABP8E4Q0</accession>
<keyword evidence="1" id="KW-0732">Signal</keyword>
<dbReference type="Pfam" id="PF03537">
    <property type="entry name" value="Glyco_hydro_114"/>
    <property type="match status" value="1"/>
</dbReference>
<feature type="domain" description="Glycoside-hydrolase family GH114 TIM-barrel" evidence="2">
    <location>
        <begin position="50"/>
        <end position="266"/>
    </location>
</feature>
<evidence type="ECO:0000256" key="1">
    <source>
        <dbReference type="SAM" id="SignalP"/>
    </source>
</evidence>
<evidence type="ECO:0000313" key="4">
    <source>
        <dbReference type="Proteomes" id="UP001501594"/>
    </source>
</evidence>
<feature type="chain" id="PRO_5046649502" evidence="1">
    <location>
        <begin position="27"/>
        <end position="278"/>
    </location>
</feature>
<evidence type="ECO:0000259" key="2">
    <source>
        <dbReference type="Pfam" id="PF03537"/>
    </source>
</evidence>
<dbReference type="RefSeq" id="WP_344797273.1">
    <property type="nucleotide sequence ID" value="NZ_BAABAU010000004.1"/>
</dbReference>